<name>A0AAU9TYZ9_EUPED</name>
<keyword evidence="4" id="KW-0732">Signal</keyword>
<keyword evidence="3" id="KW-1133">Transmembrane helix</keyword>
<sequence>MRGEIAKLCLVIATLALGSVSSDGVCDRGRTWWHRHRGACIPCTRCDPRRLVVKYPCELHRDTICQPLYEVRIWPFNTEKDNDASDTSSDYEYYEDTDNSGEVSDDIEWNIQTSTLTLAVSGCIVFFVVVVTLSLYHAKQWRVLKQKLKSDVQDLSAKLRLMETGGDAPSEPVPSDHHIYCNIHVGKDALLGIRKRNVYGVVVVTRNSLAREQAGRSQARRTGGMPVIGSS</sequence>
<dbReference type="InterPro" id="IPR001368">
    <property type="entry name" value="TNFR/NGFR_Cys_rich_reg"/>
</dbReference>
<feature type="transmembrane region" description="Helical" evidence="3">
    <location>
        <begin position="116"/>
        <end position="138"/>
    </location>
</feature>
<accession>A0AAU9TYZ9</accession>
<feature type="signal peptide" evidence="4">
    <location>
        <begin position="1"/>
        <end position="22"/>
    </location>
</feature>
<dbReference type="Gene3D" id="2.10.50.10">
    <property type="entry name" value="Tumor Necrosis Factor Receptor, subunit A, domain 2"/>
    <property type="match status" value="1"/>
</dbReference>
<keyword evidence="3" id="KW-0812">Transmembrane</keyword>
<dbReference type="EMBL" id="CAKOGL010000011">
    <property type="protein sequence ID" value="CAH2092188.1"/>
    <property type="molecule type" value="Genomic_DNA"/>
</dbReference>
<feature type="region of interest" description="Disordered" evidence="2">
    <location>
        <begin position="82"/>
        <end position="101"/>
    </location>
</feature>
<dbReference type="PROSITE" id="PS50050">
    <property type="entry name" value="TNFR_NGFR_2"/>
    <property type="match status" value="1"/>
</dbReference>
<proteinExistence type="predicted"/>
<comment type="caution">
    <text evidence="6">The sequence shown here is derived from an EMBL/GenBank/DDBJ whole genome shotgun (WGS) entry which is preliminary data.</text>
</comment>
<dbReference type="Proteomes" id="UP001153954">
    <property type="component" value="Unassembled WGS sequence"/>
</dbReference>
<reference evidence="6" key="1">
    <citation type="submission" date="2022-03" db="EMBL/GenBank/DDBJ databases">
        <authorList>
            <person name="Tunstrom K."/>
        </authorList>
    </citation>
    <scope>NUCLEOTIDE SEQUENCE</scope>
</reference>
<feature type="chain" id="PRO_5043695458" description="TNFR-Cys domain-containing protein" evidence="4">
    <location>
        <begin position="23"/>
        <end position="231"/>
    </location>
</feature>
<keyword evidence="3" id="KW-0472">Membrane</keyword>
<evidence type="ECO:0000256" key="3">
    <source>
        <dbReference type="SAM" id="Phobius"/>
    </source>
</evidence>
<evidence type="ECO:0000313" key="6">
    <source>
        <dbReference type="EMBL" id="CAH2092188.1"/>
    </source>
</evidence>
<protein>
    <recommendedName>
        <fullName evidence="5">TNFR-Cys domain-containing protein</fullName>
    </recommendedName>
</protein>
<feature type="repeat" description="TNFR-Cys" evidence="1">
    <location>
        <begin position="25"/>
        <end position="65"/>
    </location>
</feature>
<feature type="compositionally biased region" description="Acidic residues" evidence="2">
    <location>
        <begin position="92"/>
        <end position="101"/>
    </location>
</feature>
<evidence type="ECO:0000256" key="2">
    <source>
        <dbReference type="SAM" id="MobiDB-lite"/>
    </source>
</evidence>
<comment type="caution">
    <text evidence="1">Lacks conserved residue(s) required for the propagation of feature annotation.</text>
</comment>
<keyword evidence="7" id="KW-1185">Reference proteome</keyword>
<feature type="domain" description="TNFR-Cys" evidence="5">
    <location>
        <begin position="25"/>
        <end position="65"/>
    </location>
</feature>
<dbReference type="Pfam" id="PF00020">
    <property type="entry name" value="TNFR_c6"/>
    <property type="match status" value="1"/>
</dbReference>
<evidence type="ECO:0000313" key="7">
    <source>
        <dbReference type="Proteomes" id="UP001153954"/>
    </source>
</evidence>
<dbReference type="AlphaFoldDB" id="A0AAU9TYZ9"/>
<gene>
    <name evidence="6" type="ORF">EEDITHA_LOCUS7973</name>
</gene>
<evidence type="ECO:0000259" key="5">
    <source>
        <dbReference type="PROSITE" id="PS50050"/>
    </source>
</evidence>
<organism evidence="6 7">
    <name type="scientific">Euphydryas editha</name>
    <name type="common">Edith's checkerspot</name>
    <dbReference type="NCBI Taxonomy" id="104508"/>
    <lineage>
        <taxon>Eukaryota</taxon>
        <taxon>Metazoa</taxon>
        <taxon>Ecdysozoa</taxon>
        <taxon>Arthropoda</taxon>
        <taxon>Hexapoda</taxon>
        <taxon>Insecta</taxon>
        <taxon>Pterygota</taxon>
        <taxon>Neoptera</taxon>
        <taxon>Endopterygota</taxon>
        <taxon>Lepidoptera</taxon>
        <taxon>Glossata</taxon>
        <taxon>Ditrysia</taxon>
        <taxon>Papilionoidea</taxon>
        <taxon>Nymphalidae</taxon>
        <taxon>Nymphalinae</taxon>
        <taxon>Euphydryas</taxon>
    </lineage>
</organism>
<evidence type="ECO:0000256" key="4">
    <source>
        <dbReference type="SAM" id="SignalP"/>
    </source>
</evidence>
<evidence type="ECO:0000256" key="1">
    <source>
        <dbReference type="PROSITE-ProRule" id="PRU00206"/>
    </source>
</evidence>